<reference evidence="4" key="1">
    <citation type="journal article" date="2013" name="Nat. Biotechnol.">
        <title>Draft genome sequence of chickpea (Cicer arietinum) provides a resource for trait improvement.</title>
        <authorList>
            <person name="Varshney R.K."/>
            <person name="Song C."/>
            <person name="Saxena R.K."/>
            <person name="Azam S."/>
            <person name="Yu S."/>
            <person name="Sharpe A.G."/>
            <person name="Cannon S."/>
            <person name="Baek J."/>
            <person name="Rosen B.D."/>
            <person name="Tar'an B."/>
            <person name="Millan T."/>
            <person name="Zhang X."/>
            <person name="Ramsay L.D."/>
            <person name="Iwata A."/>
            <person name="Wang Y."/>
            <person name="Nelson W."/>
            <person name="Farmer A.D."/>
            <person name="Gaur P.M."/>
            <person name="Soderlund C."/>
            <person name="Penmetsa R.V."/>
            <person name="Xu C."/>
            <person name="Bharti A.K."/>
            <person name="He W."/>
            <person name="Winter P."/>
            <person name="Zhao S."/>
            <person name="Hane J.K."/>
            <person name="Carrasquilla-Garcia N."/>
            <person name="Condie J.A."/>
            <person name="Upadhyaya H.D."/>
            <person name="Luo M.C."/>
            <person name="Thudi M."/>
            <person name="Gowda C.L."/>
            <person name="Singh N.P."/>
            <person name="Lichtenzveig J."/>
            <person name="Gali K.K."/>
            <person name="Rubio J."/>
            <person name="Nadarajan N."/>
            <person name="Dolezel J."/>
            <person name="Bansal K.C."/>
            <person name="Xu X."/>
            <person name="Edwards D."/>
            <person name="Zhang G."/>
            <person name="Kahl G."/>
            <person name="Gil J."/>
            <person name="Singh K.B."/>
            <person name="Datta S.K."/>
            <person name="Jackson S.A."/>
            <person name="Wang J."/>
            <person name="Cook D.R."/>
        </authorList>
    </citation>
    <scope>NUCLEOTIDE SEQUENCE [LARGE SCALE GENOMIC DNA]</scope>
    <source>
        <strain evidence="4">cv. CDC Frontier</strain>
    </source>
</reference>
<protein>
    <submittedName>
        <fullName evidence="5">Metallothionein-like protein 4B</fullName>
    </submittedName>
</protein>
<dbReference type="Pfam" id="PF02068">
    <property type="entry name" value="Metallothio_PEC"/>
    <property type="match status" value="1"/>
</dbReference>
<dbReference type="STRING" id="3827.A0A1S2XNX3"/>
<dbReference type="eggNOG" id="ENOG502S74E">
    <property type="taxonomic scope" value="Eukaryota"/>
</dbReference>
<sequence length="79" mass="7926">MADKGRGMIVCDNRCGCTVPCTGGSTCRCKSSGESGGNHSTCSCGEHCECNPCNCPSTVAAGTGCRCNATTCTCASCRT</sequence>
<gene>
    <name evidence="5" type="primary">LOC101504671</name>
</gene>
<keyword evidence="4" id="KW-1185">Reference proteome</keyword>
<dbReference type="PANTHER" id="PTHR48198:SF1">
    <property type="entry name" value="METALLOTHIONEIN-LIKE PROTEIN 4A-RELATED"/>
    <property type="match status" value="1"/>
</dbReference>
<reference evidence="5" key="2">
    <citation type="submission" date="2025-08" db="UniProtKB">
        <authorList>
            <consortium name="RefSeq"/>
        </authorList>
    </citation>
    <scope>IDENTIFICATION</scope>
    <source>
        <tissue evidence="5">Etiolated seedlings</tissue>
    </source>
</reference>
<keyword evidence="3" id="KW-0480">Metal-thiolate cluster</keyword>
<evidence type="ECO:0000313" key="4">
    <source>
        <dbReference type="Proteomes" id="UP000087171"/>
    </source>
</evidence>
<keyword evidence="2" id="KW-0479">Metal-binding</keyword>
<dbReference type="PaxDb" id="3827-XP_004492267.1"/>
<dbReference type="KEGG" id="cam:101504671"/>
<dbReference type="GeneID" id="101504671"/>
<evidence type="ECO:0000313" key="5">
    <source>
        <dbReference type="RefSeq" id="XP_004492267.1"/>
    </source>
</evidence>
<dbReference type="AlphaFoldDB" id="A0A1S2XNX3"/>
<dbReference type="InterPro" id="IPR000316">
    <property type="entry name" value="Metallthion_15"/>
</dbReference>
<dbReference type="RefSeq" id="XP_004492267.1">
    <property type="nucleotide sequence ID" value="XM_004492210.3"/>
</dbReference>
<dbReference type="Proteomes" id="UP000087171">
    <property type="component" value="Chromosome Ca3"/>
</dbReference>
<dbReference type="PRINTS" id="PR00877">
    <property type="entry name" value="MTPLANTPEC"/>
</dbReference>
<comment type="similarity">
    <text evidence="1">Belongs to the metallothionein superfamily. Type 15 family.</text>
</comment>
<dbReference type="GO" id="GO:0008270">
    <property type="term" value="F:zinc ion binding"/>
    <property type="evidence" value="ECO:0007669"/>
    <property type="project" value="InterPro"/>
</dbReference>
<evidence type="ECO:0000256" key="3">
    <source>
        <dbReference type="ARBA" id="ARBA00022851"/>
    </source>
</evidence>
<dbReference type="PANTHER" id="PTHR48198">
    <property type="entry name" value="EC PROTEIN HOMOLOG"/>
    <property type="match status" value="1"/>
</dbReference>
<evidence type="ECO:0000256" key="2">
    <source>
        <dbReference type="ARBA" id="ARBA00022723"/>
    </source>
</evidence>
<accession>A0A1S2XNX3</accession>
<proteinExistence type="inferred from homology"/>
<evidence type="ECO:0000256" key="1">
    <source>
        <dbReference type="ARBA" id="ARBA00005802"/>
    </source>
</evidence>
<organism evidence="4 5">
    <name type="scientific">Cicer arietinum</name>
    <name type="common">Chickpea</name>
    <name type="synonym">Garbanzo</name>
    <dbReference type="NCBI Taxonomy" id="3827"/>
    <lineage>
        <taxon>Eukaryota</taxon>
        <taxon>Viridiplantae</taxon>
        <taxon>Streptophyta</taxon>
        <taxon>Embryophyta</taxon>
        <taxon>Tracheophyta</taxon>
        <taxon>Spermatophyta</taxon>
        <taxon>Magnoliopsida</taxon>
        <taxon>eudicotyledons</taxon>
        <taxon>Gunneridae</taxon>
        <taxon>Pentapetalae</taxon>
        <taxon>rosids</taxon>
        <taxon>fabids</taxon>
        <taxon>Fabales</taxon>
        <taxon>Fabaceae</taxon>
        <taxon>Papilionoideae</taxon>
        <taxon>50 kb inversion clade</taxon>
        <taxon>NPAAA clade</taxon>
        <taxon>Hologalegina</taxon>
        <taxon>IRL clade</taxon>
        <taxon>Cicereae</taxon>
        <taxon>Cicer</taxon>
    </lineage>
</organism>
<name>A0A1S2XNX3_CICAR</name>
<dbReference type="OrthoDB" id="1929463at2759"/>